<protein>
    <recommendedName>
        <fullName evidence="3">Sulfotransferase family protein</fullName>
    </recommendedName>
</protein>
<evidence type="ECO:0000313" key="2">
    <source>
        <dbReference type="Proteomes" id="UP000241222"/>
    </source>
</evidence>
<dbReference type="SUPFAM" id="SSF52540">
    <property type="entry name" value="P-loop containing nucleoside triphosphate hydrolases"/>
    <property type="match status" value="1"/>
</dbReference>
<organism evidence="1 2">
    <name type="scientific">Photobacterium lutimaris</name>
    <dbReference type="NCBI Taxonomy" id="388278"/>
    <lineage>
        <taxon>Bacteria</taxon>
        <taxon>Pseudomonadati</taxon>
        <taxon>Pseudomonadota</taxon>
        <taxon>Gammaproteobacteria</taxon>
        <taxon>Vibrionales</taxon>
        <taxon>Vibrionaceae</taxon>
        <taxon>Photobacterium</taxon>
    </lineage>
</organism>
<evidence type="ECO:0000313" key="1">
    <source>
        <dbReference type="EMBL" id="PSU35572.1"/>
    </source>
</evidence>
<sequence length="260" mass="30420">MESVRDILLKTRLLTPSKHILLLSHMRANSTLIGHLLGSHRDVSGYYEMHIGYYSWKSLINQKLHFHQGDPGEPFTKYYFDKILHSEHHVNVDILSHDNVITLICLREPLQTINSIVKLYRSKHPDDDFTRPEFAARYYIERANTILCIAKKLVKQKESYYFYDAKDIIDKTQDILTDIQTYSGLKTPISTRYRKFDKTGARYFGDSSEYIHSGVVVKKTSETLNLDIDSELLDECNRVYRECREYLLEHAWTSCISQTA</sequence>
<dbReference type="Gene3D" id="3.40.50.300">
    <property type="entry name" value="P-loop containing nucleotide triphosphate hydrolases"/>
    <property type="match status" value="1"/>
</dbReference>
<dbReference type="AlphaFoldDB" id="A0A2T3J2P7"/>
<reference evidence="1 2" key="1">
    <citation type="submission" date="2018-03" db="EMBL/GenBank/DDBJ databases">
        <title>Whole genome sequencing of Histamine producing bacteria.</title>
        <authorList>
            <person name="Butler K."/>
        </authorList>
    </citation>
    <scope>NUCLEOTIDE SEQUENCE [LARGE SCALE GENOMIC DNA]</scope>
    <source>
        <strain evidence="1 2">JCM 13586</strain>
    </source>
</reference>
<dbReference type="OrthoDB" id="8557083at2"/>
<gene>
    <name evidence="1" type="ORF">C9I99_00690</name>
</gene>
<keyword evidence="2" id="KW-1185">Reference proteome</keyword>
<name>A0A2T3J2P7_9GAMM</name>
<dbReference type="RefSeq" id="WP_107346928.1">
    <property type="nucleotide sequence ID" value="NZ_PYMH01000001.1"/>
</dbReference>
<comment type="caution">
    <text evidence="1">The sequence shown here is derived from an EMBL/GenBank/DDBJ whole genome shotgun (WGS) entry which is preliminary data.</text>
</comment>
<proteinExistence type="predicted"/>
<dbReference type="InterPro" id="IPR027417">
    <property type="entry name" value="P-loop_NTPase"/>
</dbReference>
<dbReference type="Proteomes" id="UP000241222">
    <property type="component" value="Unassembled WGS sequence"/>
</dbReference>
<evidence type="ECO:0008006" key="3">
    <source>
        <dbReference type="Google" id="ProtNLM"/>
    </source>
</evidence>
<accession>A0A2T3J2P7</accession>
<dbReference type="EMBL" id="PYMH01000001">
    <property type="protein sequence ID" value="PSU35572.1"/>
    <property type="molecule type" value="Genomic_DNA"/>
</dbReference>